<dbReference type="EMBL" id="DS116218">
    <property type="protein sequence ID" value="EAX83003.1"/>
    <property type="molecule type" value="Genomic_DNA"/>
</dbReference>
<protein>
    <submittedName>
        <fullName evidence="1">Uncharacterized protein</fullName>
    </submittedName>
</protein>
<sequence>MIAIFVYLSSSIVVNEPGYYEHEMEDTFALDFNFSNTEQYDYFFIPENDKILKIDGQPMKQIIEAKGNHTISLIGYALLFRYSVMQISKHCFTFDFIYKPDAGDKYIYELPDLEKNKSYCSIFYSNTNMSIVANMTKETNTDHRLNIYDGYSMKSFHQETLTSDTVLSKNYYTPFLIVEYITSTDPINPGSKAGVTILSPKSNTRLLFSLSNTCHYFQSMVELDFGAGYEVVFYHGDRTLNVSHTLKVFPVIKNRYIIFYNFTEDVQATAVVGDTKLNFLGDTGIVGVSFLGTGYVTIMCTSNASRLVYYTVFNNVSLPKCDTTLTIAGKQNYETKFRKGTNVCVYSVVGTTQMKNPPKKYESFLTSGKEVSPISKDNIDSFPDPCQMSFYDSLNDINFRFLCCA</sequence>
<reference evidence="1" key="2">
    <citation type="journal article" date="2007" name="Science">
        <title>Draft genome sequence of the sexually transmitted pathogen Trichomonas vaginalis.</title>
        <authorList>
            <person name="Carlton J.M."/>
            <person name="Hirt R.P."/>
            <person name="Silva J.C."/>
            <person name="Delcher A.L."/>
            <person name="Schatz M."/>
            <person name="Zhao Q."/>
            <person name="Wortman J.R."/>
            <person name="Bidwell S.L."/>
            <person name="Alsmark U.C.M."/>
            <person name="Besteiro S."/>
            <person name="Sicheritz-Ponten T."/>
            <person name="Noel C.J."/>
            <person name="Dacks J.B."/>
            <person name="Foster P.G."/>
            <person name="Simillion C."/>
            <person name="Van de Peer Y."/>
            <person name="Miranda-Saavedra D."/>
            <person name="Barton G.J."/>
            <person name="Westrop G.D."/>
            <person name="Mueller S."/>
            <person name="Dessi D."/>
            <person name="Fiori P.L."/>
            <person name="Ren Q."/>
            <person name="Paulsen I."/>
            <person name="Zhang H."/>
            <person name="Bastida-Corcuera F.D."/>
            <person name="Simoes-Barbosa A."/>
            <person name="Brown M.T."/>
            <person name="Hayes R.D."/>
            <person name="Mukherjee M."/>
            <person name="Okumura C.Y."/>
            <person name="Schneider R."/>
            <person name="Smith A.J."/>
            <person name="Vanacova S."/>
            <person name="Villalvazo M."/>
            <person name="Haas B.J."/>
            <person name="Pertea M."/>
            <person name="Feldblyum T.V."/>
            <person name="Utterback T.R."/>
            <person name="Shu C.L."/>
            <person name="Osoegawa K."/>
            <person name="de Jong P.J."/>
            <person name="Hrdy I."/>
            <person name="Horvathova L."/>
            <person name="Zubacova Z."/>
            <person name="Dolezal P."/>
            <person name="Malik S.B."/>
            <person name="Logsdon J.M. Jr."/>
            <person name="Henze K."/>
            <person name="Gupta A."/>
            <person name="Wang C.C."/>
            <person name="Dunne R.L."/>
            <person name="Upcroft J.A."/>
            <person name="Upcroft P."/>
            <person name="White O."/>
            <person name="Salzberg S.L."/>
            <person name="Tang P."/>
            <person name="Chiu C.-H."/>
            <person name="Lee Y.-S."/>
            <person name="Embley T.M."/>
            <person name="Coombs G.H."/>
            <person name="Mottram J.C."/>
            <person name="Tachezy J."/>
            <person name="Fraser-Liggett C.M."/>
            <person name="Johnson P.J."/>
        </authorList>
    </citation>
    <scope>NUCLEOTIDE SEQUENCE [LARGE SCALE GENOMIC DNA]</scope>
    <source>
        <strain evidence="1">G3</strain>
    </source>
</reference>
<dbReference type="RefSeq" id="XP_001295933.1">
    <property type="nucleotide sequence ID" value="XM_001295932.1"/>
</dbReference>
<proteinExistence type="predicted"/>
<reference evidence="1" key="1">
    <citation type="submission" date="2006-10" db="EMBL/GenBank/DDBJ databases">
        <authorList>
            <person name="Amadeo P."/>
            <person name="Zhao Q."/>
            <person name="Wortman J."/>
            <person name="Fraser-Liggett C."/>
            <person name="Carlton J."/>
        </authorList>
    </citation>
    <scope>NUCLEOTIDE SEQUENCE</scope>
    <source>
        <strain evidence="1">G3</strain>
    </source>
</reference>
<keyword evidence="2" id="KW-1185">Reference proteome</keyword>
<dbReference type="InParanoid" id="A2GIL2"/>
<dbReference type="Proteomes" id="UP000001542">
    <property type="component" value="Unassembled WGS sequence"/>
</dbReference>
<dbReference type="KEGG" id="tva:4740637"/>
<evidence type="ECO:0000313" key="2">
    <source>
        <dbReference type="Proteomes" id="UP000001542"/>
    </source>
</evidence>
<gene>
    <name evidence="1" type="ORF">TVAG_572990</name>
</gene>
<accession>A2GIL2</accession>
<name>A2GIL2_TRIV3</name>
<dbReference type="AlphaFoldDB" id="A2GIL2"/>
<dbReference type="VEuPathDB" id="TrichDB:TVAG_572990"/>
<evidence type="ECO:0000313" key="1">
    <source>
        <dbReference type="EMBL" id="EAX83003.1"/>
    </source>
</evidence>
<organism evidence="1 2">
    <name type="scientific">Trichomonas vaginalis (strain ATCC PRA-98 / G3)</name>
    <dbReference type="NCBI Taxonomy" id="412133"/>
    <lineage>
        <taxon>Eukaryota</taxon>
        <taxon>Metamonada</taxon>
        <taxon>Parabasalia</taxon>
        <taxon>Trichomonadida</taxon>
        <taxon>Trichomonadidae</taxon>
        <taxon>Trichomonas</taxon>
    </lineage>
</organism>
<dbReference type="VEuPathDB" id="TrichDB:TVAGG3_1055300"/>